<dbReference type="GO" id="GO:0005737">
    <property type="term" value="C:cytoplasm"/>
    <property type="evidence" value="ECO:0007669"/>
    <property type="project" value="TreeGrafter"/>
</dbReference>
<dbReference type="InterPro" id="IPR000277">
    <property type="entry name" value="Cys/Met-Metab_PyrdxlP-dep_enz"/>
</dbReference>
<evidence type="ECO:0000256" key="2">
    <source>
        <dbReference type="ARBA" id="ARBA00005038"/>
    </source>
</evidence>
<dbReference type="CDD" id="cd00614">
    <property type="entry name" value="CGS_like"/>
    <property type="match status" value="1"/>
</dbReference>
<comment type="similarity">
    <text evidence="3 9">Belongs to the trans-sulfuration enzymes family.</text>
</comment>
<dbReference type="InterPro" id="IPR015422">
    <property type="entry name" value="PyrdxlP-dep_Trfase_small"/>
</dbReference>
<proteinExistence type="inferred from homology"/>
<dbReference type="Pfam" id="PF01053">
    <property type="entry name" value="Cys_Met_Meta_PP"/>
    <property type="match status" value="1"/>
</dbReference>
<comment type="pathway">
    <text evidence="2">Amino-acid biosynthesis; L-cysteine biosynthesis; L-cysteine from L-homocysteine and L-serine: step 2/2.</text>
</comment>
<evidence type="ECO:0000256" key="8">
    <source>
        <dbReference type="ARBA" id="ARBA00029853"/>
    </source>
</evidence>
<comment type="cofactor">
    <cofactor evidence="1 9">
        <name>pyridoxal 5'-phosphate</name>
        <dbReference type="ChEBI" id="CHEBI:597326"/>
    </cofactor>
</comment>
<dbReference type="EMBL" id="BGPR01004556">
    <property type="protein sequence ID" value="GBN00851.1"/>
    <property type="molecule type" value="Genomic_DNA"/>
</dbReference>
<dbReference type="GO" id="GO:0030170">
    <property type="term" value="F:pyridoxal phosphate binding"/>
    <property type="evidence" value="ECO:0007669"/>
    <property type="project" value="InterPro"/>
</dbReference>
<dbReference type="UniPathway" id="UPA00136">
    <property type="reaction ID" value="UER00202"/>
</dbReference>
<keyword evidence="6" id="KW-0198">Cysteine biosynthesis</keyword>
<organism evidence="10 11">
    <name type="scientific">Araneus ventricosus</name>
    <name type="common">Orbweaver spider</name>
    <name type="synonym">Epeira ventricosa</name>
    <dbReference type="NCBI Taxonomy" id="182803"/>
    <lineage>
        <taxon>Eukaryota</taxon>
        <taxon>Metazoa</taxon>
        <taxon>Ecdysozoa</taxon>
        <taxon>Arthropoda</taxon>
        <taxon>Chelicerata</taxon>
        <taxon>Arachnida</taxon>
        <taxon>Araneae</taxon>
        <taxon>Araneomorphae</taxon>
        <taxon>Entelegynae</taxon>
        <taxon>Araneoidea</taxon>
        <taxon>Araneidae</taxon>
        <taxon>Araneus</taxon>
    </lineage>
</organism>
<gene>
    <name evidence="10" type="primary">cysA</name>
    <name evidence="10" type="ORF">AVEN_31339_1</name>
</gene>
<dbReference type="Proteomes" id="UP000499080">
    <property type="component" value="Unassembled WGS sequence"/>
</dbReference>
<evidence type="ECO:0000256" key="1">
    <source>
        <dbReference type="ARBA" id="ARBA00001933"/>
    </source>
</evidence>
<evidence type="ECO:0000256" key="3">
    <source>
        <dbReference type="ARBA" id="ARBA00009077"/>
    </source>
</evidence>
<dbReference type="GO" id="GO:0019346">
    <property type="term" value="P:transsulfuration"/>
    <property type="evidence" value="ECO:0007669"/>
    <property type="project" value="InterPro"/>
</dbReference>
<dbReference type="PANTHER" id="PTHR11808:SF15">
    <property type="entry name" value="CYSTATHIONINE GAMMA-LYASE"/>
    <property type="match status" value="1"/>
</dbReference>
<dbReference type="AlphaFoldDB" id="A0A4Y2KEH1"/>
<dbReference type="FunFam" id="3.90.1150.10:FF:000008">
    <property type="entry name" value="Cystathionine gamma-synthase"/>
    <property type="match status" value="1"/>
</dbReference>
<keyword evidence="5 9" id="KW-0663">Pyridoxal phosphate</keyword>
<keyword evidence="6" id="KW-0028">Amino-acid biosynthesis</keyword>
<name>A0A4Y2KEH1_ARAVE</name>
<evidence type="ECO:0000256" key="7">
    <source>
        <dbReference type="ARBA" id="ARBA00023239"/>
    </source>
</evidence>
<evidence type="ECO:0000256" key="5">
    <source>
        <dbReference type="ARBA" id="ARBA00022898"/>
    </source>
</evidence>
<dbReference type="InterPro" id="IPR015421">
    <property type="entry name" value="PyrdxlP-dep_Trfase_major"/>
</dbReference>
<dbReference type="OrthoDB" id="3512640at2759"/>
<dbReference type="GO" id="GO:0019343">
    <property type="term" value="P:cysteine biosynthetic process via cystathionine"/>
    <property type="evidence" value="ECO:0007669"/>
    <property type="project" value="TreeGrafter"/>
</dbReference>
<evidence type="ECO:0000256" key="6">
    <source>
        <dbReference type="ARBA" id="ARBA00023192"/>
    </source>
</evidence>
<evidence type="ECO:0000256" key="4">
    <source>
        <dbReference type="ARBA" id="ARBA00012085"/>
    </source>
</evidence>
<evidence type="ECO:0000313" key="11">
    <source>
        <dbReference type="Proteomes" id="UP000499080"/>
    </source>
</evidence>
<dbReference type="InterPro" id="IPR015424">
    <property type="entry name" value="PyrdxlP-dep_Trfase"/>
</dbReference>
<dbReference type="Gene3D" id="3.90.79.10">
    <property type="entry name" value="Nucleoside Triphosphate Pyrophosphohydrolase"/>
    <property type="match status" value="1"/>
</dbReference>
<keyword evidence="7 10" id="KW-0456">Lyase</keyword>
<reference evidence="10 11" key="1">
    <citation type="journal article" date="2019" name="Sci. Rep.">
        <title>Orb-weaving spider Araneus ventricosus genome elucidates the spidroin gene catalogue.</title>
        <authorList>
            <person name="Kono N."/>
            <person name="Nakamura H."/>
            <person name="Ohtoshi R."/>
            <person name="Moran D.A.P."/>
            <person name="Shinohara A."/>
            <person name="Yoshida Y."/>
            <person name="Fujiwara M."/>
            <person name="Mori M."/>
            <person name="Tomita M."/>
            <person name="Arakawa K."/>
        </authorList>
    </citation>
    <scope>NUCLEOTIDE SEQUENCE [LARGE SCALE GENOMIC DNA]</scope>
</reference>
<dbReference type="GO" id="GO:0004123">
    <property type="term" value="F:cystathionine gamma-lyase activity"/>
    <property type="evidence" value="ECO:0007669"/>
    <property type="project" value="TreeGrafter"/>
</dbReference>
<dbReference type="Gene3D" id="3.40.640.10">
    <property type="entry name" value="Type I PLP-dependent aspartate aminotransferase-like (Major domain)"/>
    <property type="match status" value="1"/>
</dbReference>
<dbReference type="Gene3D" id="3.90.1150.10">
    <property type="entry name" value="Aspartate Aminotransferase, domain 1"/>
    <property type="match status" value="1"/>
</dbReference>
<dbReference type="PANTHER" id="PTHR11808">
    <property type="entry name" value="TRANS-SULFURATION ENZYME FAMILY MEMBER"/>
    <property type="match status" value="1"/>
</dbReference>
<dbReference type="FunFam" id="3.40.640.10:FF:000046">
    <property type="entry name" value="Cystathionine gamma-lyase"/>
    <property type="match status" value="1"/>
</dbReference>
<accession>A0A4Y2KEH1</accession>
<dbReference type="SUPFAM" id="SSF53383">
    <property type="entry name" value="PLP-dependent transferases"/>
    <property type="match status" value="1"/>
</dbReference>
<protein>
    <recommendedName>
        <fullName evidence="4">cystathionine gamma-lyase</fullName>
        <ecNumber evidence="4">4.4.1.1</ecNumber>
    </recommendedName>
    <alternativeName>
        <fullName evidence="8">Gamma-cystathionase</fullName>
    </alternativeName>
</protein>
<keyword evidence="11" id="KW-1185">Reference proteome</keyword>
<sequence>MAEWKLEPTPPQLQCGDEGFVAGEHRYEVIKSMFKNQFTGNAVWMDSSSVTKFLRDCVVTKSELSESTESFPNILENEEILKPMCEIVHKGYMDDPCNTDQAWKEVELWHVHFDMPENVSEKLQTQFLLKEIAYGMDFEFDTRAVHGGDDPQKRKTKKPSVVLDSIDDEAITIENESKQRLEKCVASLEQAKYCLCYPSGTAAITSISMLMGDGDHAVFFDSVYHGTRTYSELKEACGGGEITFVDLRDASVLEKHLKPNTKMVWIETPCNPTMKIVDISAIAQIVKRHGKSFLVVDNTFMSPYFQNPLLLGADIAMHSLTKYMNGHADVLMGAAATNREDLYMKLKNASQAIGSFPSPLECYLALRGLKTLHLRMERHQENGFRVARFLEGHPNVERVYHPGLESHPQHALAKKQCRGFSGMVSFCIKGGIDAAREFARRIKIFTLAVSLGGTESLVDITPVMTASPLSKETRAKLEIPENLIRLSVGLEDPKDLIADLDQALLGK</sequence>
<evidence type="ECO:0000313" key="10">
    <source>
        <dbReference type="EMBL" id="GBN00851.1"/>
    </source>
</evidence>
<comment type="caution">
    <text evidence="10">The sequence shown here is derived from an EMBL/GenBank/DDBJ whole genome shotgun (WGS) entry which is preliminary data.</text>
</comment>
<evidence type="ECO:0000256" key="9">
    <source>
        <dbReference type="RuleBase" id="RU362118"/>
    </source>
</evidence>
<dbReference type="EC" id="4.4.1.1" evidence="4"/>